<evidence type="ECO:0000313" key="1">
    <source>
        <dbReference type="EMBL" id="BAT96700.1"/>
    </source>
</evidence>
<dbReference type="AlphaFoldDB" id="A0A0S3SV27"/>
<proteinExistence type="predicted"/>
<dbReference type="Proteomes" id="UP000291084">
    <property type="component" value="Chromosome 8"/>
</dbReference>
<organism evidence="1 2">
    <name type="scientific">Vigna angularis var. angularis</name>
    <dbReference type="NCBI Taxonomy" id="157739"/>
    <lineage>
        <taxon>Eukaryota</taxon>
        <taxon>Viridiplantae</taxon>
        <taxon>Streptophyta</taxon>
        <taxon>Embryophyta</taxon>
        <taxon>Tracheophyta</taxon>
        <taxon>Spermatophyta</taxon>
        <taxon>Magnoliopsida</taxon>
        <taxon>eudicotyledons</taxon>
        <taxon>Gunneridae</taxon>
        <taxon>Pentapetalae</taxon>
        <taxon>rosids</taxon>
        <taxon>fabids</taxon>
        <taxon>Fabales</taxon>
        <taxon>Fabaceae</taxon>
        <taxon>Papilionoideae</taxon>
        <taxon>50 kb inversion clade</taxon>
        <taxon>NPAAA clade</taxon>
        <taxon>indigoferoid/millettioid clade</taxon>
        <taxon>Phaseoleae</taxon>
        <taxon>Vigna</taxon>
    </lineage>
</organism>
<dbReference type="EMBL" id="AP015041">
    <property type="protein sequence ID" value="BAT96700.1"/>
    <property type="molecule type" value="Genomic_DNA"/>
</dbReference>
<gene>
    <name evidence="1" type="primary">Vigan.08G367800</name>
    <name evidence="1" type="ORF">VIGAN_08367800</name>
</gene>
<keyword evidence="2" id="KW-1185">Reference proteome</keyword>
<accession>A0A0S3SV27</accession>
<protein>
    <submittedName>
        <fullName evidence="1">Uncharacterized protein</fullName>
    </submittedName>
</protein>
<sequence>MEYNLPRTSPPGRRNHLLHGLCQNCWKQIFGEFQYLQHFTFSYLQDLLCALSSRVILNLFLLPLHNFIRD</sequence>
<name>A0A0S3SV27_PHAAN</name>
<reference evidence="1 2" key="1">
    <citation type="journal article" date="2015" name="Sci. Rep.">
        <title>The power of single molecule real-time sequencing technology in the de novo assembly of a eukaryotic genome.</title>
        <authorList>
            <person name="Sakai H."/>
            <person name="Naito K."/>
            <person name="Ogiso-Tanaka E."/>
            <person name="Takahashi Y."/>
            <person name="Iseki K."/>
            <person name="Muto C."/>
            <person name="Satou K."/>
            <person name="Teruya K."/>
            <person name="Shiroma A."/>
            <person name="Shimoji M."/>
            <person name="Hirano T."/>
            <person name="Itoh T."/>
            <person name="Kaga A."/>
            <person name="Tomooka N."/>
        </authorList>
    </citation>
    <scope>NUCLEOTIDE SEQUENCE [LARGE SCALE GENOMIC DNA]</scope>
    <source>
        <strain evidence="2">cv. Shumari</strain>
    </source>
</reference>
<evidence type="ECO:0000313" key="2">
    <source>
        <dbReference type="Proteomes" id="UP000291084"/>
    </source>
</evidence>